<proteinExistence type="predicted"/>
<protein>
    <submittedName>
        <fullName evidence="2">Uncharacterized protein</fullName>
    </submittedName>
</protein>
<organism evidence="2 3">
    <name type="scientific">Streptomyces filamentosus</name>
    <name type="common">Streptomyces roseosporus</name>
    <dbReference type="NCBI Taxonomy" id="67294"/>
    <lineage>
        <taxon>Bacteria</taxon>
        <taxon>Bacillati</taxon>
        <taxon>Actinomycetota</taxon>
        <taxon>Actinomycetes</taxon>
        <taxon>Kitasatosporales</taxon>
        <taxon>Streptomycetaceae</taxon>
        <taxon>Streptomyces</taxon>
    </lineage>
</organism>
<gene>
    <name evidence="2" type="ORF">GCM10017667_67370</name>
</gene>
<dbReference type="EMBL" id="BNBE01000003">
    <property type="protein sequence ID" value="GHG22147.1"/>
    <property type="molecule type" value="Genomic_DNA"/>
</dbReference>
<evidence type="ECO:0000313" key="2">
    <source>
        <dbReference type="EMBL" id="GHG22147.1"/>
    </source>
</evidence>
<evidence type="ECO:0000256" key="1">
    <source>
        <dbReference type="SAM" id="MobiDB-lite"/>
    </source>
</evidence>
<dbReference type="AlphaFoldDB" id="A0A919BWG9"/>
<feature type="region of interest" description="Disordered" evidence="1">
    <location>
        <begin position="77"/>
        <end position="102"/>
    </location>
</feature>
<comment type="caution">
    <text evidence="2">The sequence shown here is derived from an EMBL/GenBank/DDBJ whole genome shotgun (WGS) entry which is preliminary data.</text>
</comment>
<accession>A0A919BWG9</accession>
<evidence type="ECO:0000313" key="3">
    <source>
        <dbReference type="Proteomes" id="UP000632849"/>
    </source>
</evidence>
<reference evidence="2" key="1">
    <citation type="journal article" date="2014" name="Int. J. Syst. Evol. Microbiol.">
        <title>Complete genome sequence of Corynebacterium casei LMG S-19264T (=DSM 44701T), isolated from a smear-ripened cheese.</title>
        <authorList>
            <consortium name="US DOE Joint Genome Institute (JGI-PGF)"/>
            <person name="Walter F."/>
            <person name="Albersmeier A."/>
            <person name="Kalinowski J."/>
            <person name="Ruckert C."/>
        </authorList>
    </citation>
    <scope>NUCLEOTIDE SEQUENCE</scope>
    <source>
        <strain evidence="2">JCM 4122</strain>
    </source>
</reference>
<name>A0A919BWG9_STRFL</name>
<sequence length="102" mass="10454">MPVDLPVRVQEPGEMLTVEVDAALGEGEVGVHAEQGGEHPGRLVLGTGFEVGERSAVQFLDPSGYLGGRGMGQAGAFTVGGAGPPRHAGVPGRQAGPGWWWP</sequence>
<keyword evidence="3" id="KW-1185">Reference proteome</keyword>
<dbReference type="Proteomes" id="UP000632849">
    <property type="component" value="Unassembled WGS sequence"/>
</dbReference>
<reference evidence="2" key="2">
    <citation type="submission" date="2020-09" db="EMBL/GenBank/DDBJ databases">
        <authorList>
            <person name="Sun Q."/>
            <person name="Ohkuma M."/>
        </authorList>
    </citation>
    <scope>NUCLEOTIDE SEQUENCE</scope>
    <source>
        <strain evidence="2">JCM 4122</strain>
    </source>
</reference>